<reference evidence="2" key="1">
    <citation type="submission" date="2023-07" db="EMBL/GenBank/DDBJ databases">
        <title>Chromosome-level genome assembly of Artemia franciscana.</title>
        <authorList>
            <person name="Jo E."/>
        </authorList>
    </citation>
    <scope>NUCLEOTIDE SEQUENCE</scope>
    <source>
        <tissue evidence="2">Whole body</tissue>
    </source>
</reference>
<dbReference type="PANTHER" id="PTHR10174:SF224">
    <property type="entry name" value="RETINOL-BINDING PROTEIN PINTA"/>
    <property type="match status" value="1"/>
</dbReference>
<proteinExistence type="predicted"/>
<dbReference type="PRINTS" id="PR00180">
    <property type="entry name" value="CRETINALDHBP"/>
</dbReference>
<dbReference type="Proteomes" id="UP001187531">
    <property type="component" value="Unassembled WGS sequence"/>
</dbReference>
<dbReference type="SMART" id="SM00516">
    <property type="entry name" value="SEC14"/>
    <property type="match status" value="1"/>
</dbReference>
<dbReference type="Pfam" id="PF00650">
    <property type="entry name" value="CRAL_TRIO"/>
    <property type="match status" value="1"/>
</dbReference>
<evidence type="ECO:0000259" key="1">
    <source>
        <dbReference type="PROSITE" id="PS50191"/>
    </source>
</evidence>
<name>A0AA88HRP8_ARTSF</name>
<dbReference type="InterPro" id="IPR001251">
    <property type="entry name" value="CRAL-TRIO_dom"/>
</dbReference>
<evidence type="ECO:0000313" key="3">
    <source>
        <dbReference type="Proteomes" id="UP001187531"/>
    </source>
</evidence>
<dbReference type="InterPro" id="IPR036273">
    <property type="entry name" value="CRAL/TRIO_N_dom_sf"/>
</dbReference>
<dbReference type="PANTHER" id="PTHR10174">
    <property type="entry name" value="ALPHA-TOCOPHEROL TRANSFER PROTEIN-RELATED"/>
    <property type="match status" value="1"/>
</dbReference>
<sequence length="314" mass="36071">MGDTRYVCKLSPELQKLAKEHLNEDEERRANDIAALREWVKKQPHLICKNDDEFFLAFLRGSKFSLEKAKTKIDMHLTIKGALPEFFTGWDPANNEIQSILDKGLNLYLPGYDHKGRKIILVRPGAYDPSEFDPILVQKVGFMTNVAMMKDDEQAMISGIVIIFDATGMGISHISAMPMSTTKKMNRYWQDGQPFMPKQFHQVNFPPIALSFFNTVSQFMKEKIRQRIVFHQDLESLHKEVPKYMLPKELGGDGPTIQQLTKEAKEKVLESRDFLIQEEKYKSIESKRPGKPKTSEDLFGIVGVDGSFRRLNID</sequence>
<dbReference type="InterPro" id="IPR036865">
    <property type="entry name" value="CRAL-TRIO_dom_sf"/>
</dbReference>
<dbReference type="GO" id="GO:1902936">
    <property type="term" value="F:phosphatidylinositol bisphosphate binding"/>
    <property type="evidence" value="ECO:0007669"/>
    <property type="project" value="TreeGrafter"/>
</dbReference>
<dbReference type="InterPro" id="IPR011074">
    <property type="entry name" value="CRAL/TRIO_N_dom"/>
</dbReference>
<dbReference type="Gene3D" id="3.40.525.10">
    <property type="entry name" value="CRAL-TRIO lipid binding domain"/>
    <property type="match status" value="1"/>
</dbReference>
<dbReference type="SUPFAM" id="SSF46938">
    <property type="entry name" value="CRAL/TRIO N-terminal domain"/>
    <property type="match status" value="1"/>
</dbReference>
<dbReference type="AlphaFoldDB" id="A0AA88HRP8"/>
<dbReference type="GO" id="GO:0016020">
    <property type="term" value="C:membrane"/>
    <property type="evidence" value="ECO:0007669"/>
    <property type="project" value="TreeGrafter"/>
</dbReference>
<protein>
    <recommendedName>
        <fullName evidence="1">CRAL-TRIO domain-containing protein</fullName>
    </recommendedName>
</protein>
<organism evidence="2 3">
    <name type="scientific">Artemia franciscana</name>
    <name type="common">Brine shrimp</name>
    <name type="synonym">Artemia sanfranciscana</name>
    <dbReference type="NCBI Taxonomy" id="6661"/>
    <lineage>
        <taxon>Eukaryota</taxon>
        <taxon>Metazoa</taxon>
        <taxon>Ecdysozoa</taxon>
        <taxon>Arthropoda</taxon>
        <taxon>Crustacea</taxon>
        <taxon>Branchiopoda</taxon>
        <taxon>Anostraca</taxon>
        <taxon>Artemiidae</taxon>
        <taxon>Artemia</taxon>
    </lineage>
</organism>
<dbReference type="Gene3D" id="1.20.5.1200">
    <property type="entry name" value="Alpha-tocopherol transfer"/>
    <property type="match status" value="1"/>
</dbReference>
<dbReference type="Gene3D" id="1.10.8.20">
    <property type="entry name" value="N-terminal domain of phosphatidylinositol transfer protein sec14p"/>
    <property type="match status" value="1"/>
</dbReference>
<dbReference type="CDD" id="cd00170">
    <property type="entry name" value="SEC14"/>
    <property type="match status" value="1"/>
</dbReference>
<dbReference type="EMBL" id="JAVRJZ010000017">
    <property type="protein sequence ID" value="KAK2710312.1"/>
    <property type="molecule type" value="Genomic_DNA"/>
</dbReference>
<comment type="caution">
    <text evidence="2">The sequence shown here is derived from an EMBL/GenBank/DDBJ whole genome shotgun (WGS) entry which is preliminary data.</text>
</comment>
<feature type="domain" description="CRAL-TRIO" evidence="1">
    <location>
        <begin position="97"/>
        <end position="258"/>
    </location>
</feature>
<gene>
    <name evidence="2" type="ORF">QYM36_013832</name>
</gene>
<accession>A0AA88HRP8</accession>
<dbReference type="SUPFAM" id="SSF52087">
    <property type="entry name" value="CRAL/TRIO domain"/>
    <property type="match status" value="1"/>
</dbReference>
<evidence type="ECO:0000313" key="2">
    <source>
        <dbReference type="EMBL" id="KAK2710312.1"/>
    </source>
</evidence>
<dbReference type="PROSITE" id="PS50191">
    <property type="entry name" value="CRAL_TRIO"/>
    <property type="match status" value="1"/>
</dbReference>
<dbReference type="SMART" id="SM01100">
    <property type="entry name" value="CRAL_TRIO_N"/>
    <property type="match status" value="1"/>
</dbReference>
<keyword evidence="3" id="KW-1185">Reference proteome</keyword>